<dbReference type="EMBL" id="CAUOFW020005913">
    <property type="protein sequence ID" value="CAK9172092.1"/>
    <property type="molecule type" value="Genomic_DNA"/>
</dbReference>
<gene>
    <name evidence="2" type="ORF">ILEXP_LOCUS41721</name>
</gene>
<protein>
    <submittedName>
        <fullName evidence="2">Uncharacterized protein</fullName>
    </submittedName>
</protein>
<dbReference type="AlphaFoldDB" id="A0ABC8TVK3"/>
<evidence type="ECO:0000313" key="2">
    <source>
        <dbReference type="EMBL" id="CAK9172092.1"/>
    </source>
</evidence>
<accession>A0ABC8TVK3</accession>
<keyword evidence="3" id="KW-1185">Reference proteome</keyword>
<organism evidence="2 3">
    <name type="scientific">Ilex paraguariensis</name>
    <name type="common">yerba mate</name>
    <dbReference type="NCBI Taxonomy" id="185542"/>
    <lineage>
        <taxon>Eukaryota</taxon>
        <taxon>Viridiplantae</taxon>
        <taxon>Streptophyta</taxon>
        <taxon>Embryophyta</taxon>
        <taxon>Tracheophyta</taxon>
        <taxon>Spermatophyta</taxon>
        <taxon>Magnoliopsida</taxon>
        <taxon>eudicotyledons</taxon>
        <taxon>Gunneridae</taxon>
        <taxon>Pentapetalae</taxon>
        <taxon>asterids</taxon>
        <taxon>campanulids</taxon>
        <taxon>Aquifoliales</taxon>
        <taxon>Aquifoliaceae</taxon>
        <taxon>Ilex</taxon>
    </lineage>
</organism>
<name>A0ABC8TVK3_9AQUA</name>
<evidence type="ECO:0000313" key="3">
    <source>
        <dbReference type="Proteomes" id="UP001642360"/>
    </source>
</evidence>
<proteinExistence type="predicted"/>
<dbReference type="Proteomes" id="UP001642360">
    <property type="component" value="Unassembled WGS sequence"/>
</dbReference>
<feature type="region of interest" description="Disordered" evidence="1">
    <location>
        <begin position="17"/>
        <end position="41"/>
    </location>
</feature>
<evidence type="ECO:0000256" key="1">
    <source>
        <dbReference type="SAM" id="MobiDB-lite"/>
    </source>
</evidence>
<sequence>MAPKVIDKKLLKEIKASRDPVSGSSYHKKPRMSSPKPKTFVSSPPAYPMILSCSKTPSGTFFMLLVNSLSAKVVRDLGLDFSIYRGTPYSLEFFDNSKIQTILKMRSN</sequence>
<reference evidence="2 3" key="1">
    <citation type="submission" date="2024-02" db="EMBL/GenBank/DDBJ databases">
        <authorList>
            <person name="Vignale AGUSTIN F."/>
            <person name="Sosa J E."/>
            <person name="Modenutti C."/>
        </authorList>
    </citation>
    <scope>NUCLEOTIDE SEQUENCE [LARGE SCALE GENOMIC DNA]</scope>
</reference>
<comment type="caution">
    <text evidence="2">The sequence shown here is derived from an EMBL/GenBank/DDBJ whole genome shotgun (WGS) entry which is preliminary data.</text>
</comment>